<dbReference type="PANTHER" id="PTHR47961:SF10">
    <property type="entry name" value="ATP-DEPENDENT DNA HELICASE HEL308"/>
    <property type="match status" value="1"/>
</dbReference>
<dbReference type="EMBL" id="PDSK01000069">
    <property type="protein sequence ID" value="PIE34966.1"/>
    <property type="molecule type" value="Genomic_DNA"/>
</dbReference>
<evidence type="ECO:0000256" key="3">
    <source>
        <dbReference type="ARBA" id="ARBA00022806"/>
    </source>
</evidence>
<dbReference type="PROSITE" id="PS51192">
    <property type="entry name" value="HELICASE_ATP_BIND_1"/>
    <property type="match status" value="1"/>
</dbReference>
<evidence type="ECO:0000256" key="2">
    <source>
        <dbReference type="ARBA" id="ARBA00022801"/>
    </source>
</evidence>
<proteinExistence type="predicted"/>
<dbReference type="Pfam" id="PF00270">
    <property type="entry name" value="DEAD"/>
    <property type="match status" value="1"/>
</dbReference>
<evidence type="ECO:0000256" key="4">
    <source>
        <dbReference type="ARBA" id="ARBA00022840"/>
    </source>
</evidence>
<dbReference type="InterPro" id="IPR050474">
    <property type="entry name" value="Hel308_SKI2-like"/>
</dbReference>
<keyword evidence="4" id="KW-0067">ATP-binding</keyword>
<gene>
    <name evidence="7" type="ORF">CSA56_06080</name>
</gene>
<dbReference type="GO" id="GO:0003676">
    <property type="term" value="F:nucleic acid binding"/>
    <property type="evidence" value="ECO:0007669"/>
    <property type="project" value="InterPro"/>
</dbReference>
<dbReference type="InterPro" id="IPR027417">
    <property type="entry name" value="P-loop_NTPase"/>
</dbReference>
<reference evidence="7 8" key="1">
    <citation type="submission" date="2017-10" db="EMBL/GenBank/DDBJ databases">
        <title>Novel microbial diversity and functional potential in the marine mammal oral microbiome.</title>
        <authorList>
            <person name="Dudek N.K."/>
            <person name="Sun C.L."/>
            <person name="Burstein D."/>
            <person name="Kantor R.S."/>
            <person name="Aliaga Goltsman D.S."/>
            <person name="Bik E.M."/>
            <person name="Thomas B.C."/>
            <person name="Banfield J.F."/>
            <person name="Relman D.A."/>
        </authorList>
    </citation>
    <scope>NUCLEOTIDE SEQUENCE [LARGE SCALE GENOMIC DNA]</scope>
    <source>
        <strain evidence="7">DOLJORAL78_47_16</strain>
    </source>
</reference>
<evidence type="ECO:0000313" key="7">
    <source>
        <dbReference type="EMBL" id="PIE34966.1"/>
    </source>
</evidence>
<organism evidence="7 8">
    <name type="scientific">candidate division KSB3 bacterium</name>
    <dbReference type="NCBI Taxonomy" id="2044937"/>
    <lineage>
        <taxon>Bacteria</taxon>
        <taxon>candidate division KSB3</taxon>
    </lineage>
</organism>
<evidence type="ECO:0000256" key="1">
    <source>
        <dbReference type="ARBA" id="ARBA00022741"/>
    </source>
</evidence>
<sequence length="964" mass="110571">MSQDKPFHALFAASVIFLFTRERAQNCAVSIRNIMTLQELQHQYTIDPQIIRIWIEQESETLLPVQETSIREYGILEGKDLLVSAPTSSGKTFLAEIAAIHTIYQRQKVIYLLPLKALAEEKYANFSEKYEDFGIDIVISTGDRTEFDEAIERGEFQLAVIVFEKAKRLLVKNKHVLNTCGLLVIDEVQMTADSSRGGDLEMLLTAILFTKEQQVKGVGLSPQIIALSAVIGDLNALDRWLGLDVLLSNVRPVELQEGILRKDGTFTSRGFISQDVSTTQFTPFPAHFTFNLKSVEGKREYQYKRLQHYVSYLLAENGQVLIFRKWKGLTRETALRLARDLQLPPALDALKAVQEMEDSLSKEMLLESLRHGVAFHNADLGRHERRVIEHYFKEDNSKIRVICATSTLAMGINLPVKTVIIHDLEKPDPDADVFQEIPLSSAEYKNMSGRAGRLKRQDEGQSILFADTPAEEGILWRNYIEGTFPCLNSLLAQSQFREECLFLLASGLCSSERELCEFMRRSYAGTLYWQEATEALQKMEGKIHQAVVYCESHGLLTKTEPELLRVTEIGRICAVQGVSVETFVMFMEFLPHLDQESCNAWEYLFLATHNRELEALYFRLSQSAYESGEYWRALRELQPRDYEPLTEHSERMLQDRFEVTKRIKMSLLLLDWIAGISLQHLEIKYSQFYRDKSYSGAIRSLTENVSWMLRLLADIAVVRHAEPERIVHLQRLSKMVLFGVSEGGIELAALHVPGFTRSMVMCLVEAGYTTEEQVLDAQIDELARIVPRDAAFRLQNRLYRKYSRTETRHLVDQKLRLEHLNHDTGLLKQVYSATTLEEFHEALLQIFQAPQIQFPLRENLETSQKRFGRDYLVERETGTVCLRILPPNIREVSDEQFGNLLTLGMKYTPAGFIVVGRPDFTEETLTRAEQFSRSYSKPLSLMPAYEICERYVQAIEGKADFLLE</sequence>
<dbReference type="InterPro" id="IPR011545">
    <property type="entry name" value="DEAD/DEAH_box_helicase_dom"/>
</dbReference>
<dbReference type="SUPFAM" id="SSF158702">
    <property type="entry name" value="Sec63 N-terminal domain-like"/>
    <property type="match status" value="1"/>
</dbReference>
<dbReference type="InterPro" id="IPR001650">
    <property type="entry name" value="Helicase_C-like"/>
</dbReference>
<name>A0A2G6KH22_9BACT</name>
<dbReference type="PROSITE" id="PS51194">
    <property type="entry name" value="HELICASE_CTER"/>
    <property type="match status" value="1"/>
</dbReference>
<dbReference type="InterPro" id="IPR014001">
    <property type="entry name" value="Helicase_ATP-bd"/>
</dbReference>
<dbReference type="Proteomes" id="UP000230821">
    <property type="component" value="Unassembled WGS sequence"/>
</dbReference>
<keyword evidence="1" id="KW-0547">Nucleotide-binding</keyword>
<comment type="caution">
    <text evidence="7">The sequence shown here is derived from an EMBL/GenBank/DDBJ whole genome shotgun (WGS) entry which is preliminary data.</text>
</comment>
<dbReference type="SMART" id="SM00487">
    <property type="entry name" value="DEXDc"/>
    <property type="match status" value="1"/>
</dbReference>
<accession>A0A2G6KH22</accession>
<dbReference type="Gene3D" id="1.10.3380.30">
    <property type="match status" value="1"/>
</dbReference>
<dbReference type="PANTHER" id="PTHR47961">
    <property type="entry name" value="DNA POLYMERASE THETA, PUTATIVE (AFU_ORTHOLOGUE AFUA_1G05260)-RELATED"/>
    <property type="match status" value="1"/>
</dbReference>
<evidence type="ECO:0000313" key="8">
    <source>
        <dbReference type="Proteomes" id="UP000230821"/>
    </source>
</evidence>
<dbReference type="SMART" id="SM00490">
    <property type="entry name" value="HELICc"/>
    <property type="match status" value="1"/>
</dbReference>
<dbReference type="SUPFAM" id="SSF52540">
    <property type="entry name" value="P-loop containing nucleoside triphosphate hydrolases"/>
    <property type="match status" value="1"/>
</dbReference>
<keyword evidence="3" id="KW-0347">Helicase</keyword>
<dbReference type="GO" id="GO:0005524">
    <property type="term" value="F:ATP binding"/>
    <property type="evidence" value="ECO:0007669"/>
    <property type="project" value="UniProtKB-KW"/>
</dbReference>
<dbReference type="GO" id="GO:0004386">
    <property type="term" value="F:helicase activity"/>
    <property type="evidence" value="ECO:0007669"/>
    <property type="project" value="UniProtKB-KW"/>
</dbReference>
<feature type="domain" description="Helicase ATP-binding" evidence="5">
    <location>
        <begin position="72"/>
        <end position="249"/>
    </location>
</feature>
<evidence type="ECO:0000259" key="6">
    <source>
        <dbReference type="PROSITE" id="PS51194"/>
    </source>
</evidence>
<protein>
    <recommendedName>
        <fullName evidence="9">DEAD/DEAH box helicase</fullName>
    </recommendedName>
</protein>
<evidence type="ECO:0000259" key="5">
    <source>
        <dbReference type="PROSITE" id="PS51192"/>
    </source>
</evidence>
<evidence type="ECO:0008006" key="9">
    <source>
        <dbReference type="Google" id="ProtNLM"/>
    </source>
</evidence>
<dbReference type="AlphaFoldDB" id="A0A2G6KH22"/>
<dbReference type="Pfam" id="PF00271">
    <property type="entry name" value="Helicase_C"/>
    <property type="match status" value="1"/>
</dbReference>
<dbReference type="GO" id="GO:0016787">
    <property type="term" value="F:hydrolase activity"/>
    <property type="evidence" value="ECO:0007669"/>
    <property type="project" value="UniProtKB-KW"/>
</dbReference>
<feature type="domain" description="Helicase C-terminal" evidence="6">
    <location>
        <begin position="305"/>
        <end position="502"/>
    </location>
</feature>
<dbReference type="Gene3D" id="3.40.50.300">
    <property type="entry name" value="P-loop containing nucleotide triphosphate hydrolases"/>
    <property type="match status" value="2"/>
</dbReference>
<keyword evidence="2" id="KW-0378">Hydrolase</keyword>